<name>A0A1W2FJP7_9PSEU</name>
<reference evidence="3" key="1">
    <citation type="submission" date="2017-04" db="EMBL/GenBank/DDBJ databases">
        <authorList>
            <person name="Varghese N."/>
            <person name="Submissions S."/>
        </authorList>
    </citation>
    <scope>NUCLEOTIDE SEQUENCE [LARGE SCALE GENOMIC DNA]</scope>
    <source>
        <strain evidence="3">DSM 44073</strain>
    </source>
</reference>
<dbReference type="eggNOG" id="ENOG502ZUN0">
    <property type="taxonomic scope" value="Bacteria"/>
</dbReference>
<evidence type="ECO:0000256" key="1">
    <source>
        <dbReference type="SAM" id="SignalP"/>
    </source>
</evidence>
<accession>A0A1W2FJP7</accession>
<gene>
    <name evidence="2" type="ORF">SAMN05660733_06550</name>
</gene>
<dbReference type="Gene3D" id="2.60.20.10">
    <property type="entry name" value="Crystallins"/>
    <property type="match status" value="1"/>
</dbReference>
<dbReference type="STRING" id="40571.SAMN05660733_06550"/>
<feature type="signal peptide" evidence="1">
    <location>
        <begin position="1"/>
        <end position="30"/>
    </location>
</feature>
<dbReference type="RefSeq" id="WP_051771290.1">
    <property type="nucleotide sequence ID" value="NZ_FWYC01000016.1"/>
</dbReference>
<evidence type="ECO:0000313" key="3">
    <source>
        <dbReference type="Proteomes" id="UP000192840"/>
    </source>
</evidence>
<keyword evidence="3" id="KW-1185">Reference proteome</keyword>
<dbReference type="AlphaFoldDB" id="A0A1W2FJP7"/>
<dbReference type="Pfam" id="PF03995">
    <property type="entry name" value="Inhibitor_I36"/>
    <property type="match status" value="1"/>
</dbReference>
<evidence type="ECO:0000313" key="2">
    <source>
        <dbReference type="EMBL" id="SMD22013.1"/>
    </source>
</evidence>
<dbReference type="OrthoDB" id="4554488at2"/>
<feature type="chain" id="PRO_5010737190" evidence="1">
    <location>
        <begin position="31"/>
        <end position="123"/>
    </location>
</feature>
<proteinExistence type="predicted"/>
<dbReference type="EMBL" id="FWYC01000016">
    <property type="protein sequence ID" value="SMD22013.1"/>
    <property type="molecule type" value="Genomic_DNA"/>
</dbReference>
<dbReference type="SUPFAM" id="SSF49695">
    <property type="entry name" value="gamma-Crystallin-like"/>
    <property type="match status" value="1"/>
</dbReference>
<dbReference type="InterPro" id="IPR011024">
    <property type="entry name" value="G_crystallin-like"/>
</dbReference>
<organism evidence="2 3">
    <name type="scientific">Lentzea albidocapillata</name>
    <dbReference type="NCBI Taxonomy" id="40571"/>
    <lineage>
        <taxon>Bacteria</taxon>
        <taxon>Bacillati</taxon>
        <taxon>Actinomycetota</taxon>
        <taxon>Actinomycetes</taxon>
        <taxon>Pseudonocardiales</taxon>
        <taxon>Pseudonocardiaceae</taxon>
        <taxon>Lentzea</taxon>
    </lineage>
</organism>
<protein>
    <submittedName>
        <fullName evidence="2">Peptidase inhibitor family I36</fullName>
    </submittedName>
</protein>
<dbReference type="Proteomes" id="UP000192840">
    <property type="component" value="Unassembled WGS sequence"/>
</dbReference>
<keyword evidence="1" id="KW-0732">Signal</keyword>
<sequence>MFRNVARVTGVVTLVAALGLSLSAVSPAVAGPEQCPEGHFCLWEHAGYKGRFFSSPHDVPNVGPDMNDKSTSHWNRMDKRVCVYDHSRYRGLLGSYGSNSFGHMDFTHDIITSFRRVNAEGRC</sequence>